<organism evidence="2">
    <name type="scientific">bioreactor metagenome</name>
    <dbReference type="NCBI Taxonomy" id="1076179"/>
    <lineage>
        <taxon>unclassified sequences</taxon>
        <taxon>metagenomes</taxon>
        <taxon>ecological metagenomes</taxon>
    </lineage>
</organism>
<dbReference type="Pfam" id="PF14470">
    <property type="entry name" value="bPH_3"/>
    <property type="match status" value="1"/>
</dbReference>
<comment type="caution">
    <text evidence="2">The sequence shown here is derived from an EMBL/GenBank/DDBJ whole genome shotgun (WGS) entry which is preliminary data.</text>
</comment>
<dbReference type="AlphaFoldDB" id="A0A645HZ98"/>
<reference evidence="2" key="1">
    <citation type="submission" date="2019-08" db="EMBL/GenBank/DDBJ databases">
        <authorList>
            <person name="Kucharzyk K."/>
            <person name="Murdoch R.W."/>
            <person name="Higgins S."/>
            <person name="Loffler F."/>
        </authorList>
    </citation>
    <scope>NUCLEOTIDE SEQUENCE</scope>
</reference>
<protein>
    <recommendedName>
        <fullName evidence="1">YokE-like PH domain-containing protein</fullName>
    </recommendedName>
</protein>
<proteinExistence type="predicted"/>
<accession>A0A645HZ98</accession>
<evidence type="ECO:0000259" key="1">
    <source>
        <dbReference type="Pfam" id="PF14470"/>
    </source>
</evidence>
<sequence>MGNNFSLKTGANEGYYGYAITTKRLIFARKGFNGQTVQAISLSKIEKVSVKKGTIEGVLRVHTASGTLSIGMDNDTCLKVGARIQRFADEIARLKMKLATSKKV</sequence>
<gene>
    <name evidence="2" type="ORF">SDC9_188151</name>
</gene>
<dbReference type="EMBL" id="VSSQ01097149">
    <property type="protein sequence ID" value="MPN40613.1"/>
    <property type="molecule type" value="Genomic_DNA"/>
</dbReference>
<name>A0A645HZ98_9ZZZZ</name>
<feature type="domain" description="YokE-like PH" evidence="1">
    <location>
        <begin position="13"/>
        <end position="71"/>
    </location>
</feature>
<dbReference type="InterPro" id="IPR039519">
    <property type="entry name" value="YokE-like_PH"/>
</dbReference>
<evidence type="ECO:0000313" key="2">
    <source>
        <dbReference type="EMBL" id="MPN40613.1"/>
    </source>
</evidence>